<dbReference type="InterPro" id="IPR050396">
    <property type="entry name" value="Glycosyltr_51/Transpeptidase"/>
</dbReference>
<dbReference type="InterPro" id="IPR001264">
    <property type="entry name" value="Glyco_trans_51"/>
</dbReference>
<evidence type="ECO:0000256" key="10">
    <source>
        <dbReference type="ARBA" id="ARBA00023268"/>
    </source>
</evidence>
<dbReference type="InterPro" id="IPR023346">
    <property type="entry name" value="Lysozyme-like_dom_sf"/>
</dbReference>
<comment type="catalytic activity">
    <reaction evidence="13">
        <text>[GlcNAc-(1-&gt;4)-Mur2Ac(oyl-L-Ala-gamma-D-Glu-L-Lys-D-Ala-D-Ala)](n)-di-trans,octa-cis-undecaprenyl diphosphate + beta-D-GlcNAc-(1-&gt;4)-Mur2Ac(oyl-L-Ala-gamma-D-Glu-L-Lys-D-Ala-D-Ala)-di-trans,octa-cis-undecaprenyl diphosphate = [GlcNAc-(1-&gt;4)-Mur2Ac(oyl-L-Ala-gamma-D-Glu-L-Lys-D-Ala-D-Ala)](n+1)-di-trans,octa-cis-undecaprenyl diphosphate + di-trans,octa-cis-undecaprenyl diphosphate + H(+)</text>
        <dbReference type="Rhea" id="RHEA:23708"/>
        <dbReference type="Rhea" id="RHEA-COMP:9602"/>
        <dbReference type="Rhea" id="RHEA-COMP:9603"/>
        <dbReference type="ChEBI" id="CHEBI:15378"/>
        <dbReference type="ChEBI" id="CHEBI:58405"/>
        <dbReference type="ChEBI" id="CHEBI:60033"/>
        <dbReference type="ChEBI" id="CHEBI:78435"/>
        <dbReference type="EC" id="2.4.99.28"/>
    </reaction>
</comment>
<proteinExistence type="inferred from homology"/>
<dbReference type="GO" id="GO:0071555">
    <property type="term" value="P:cell wall organization"/>
    <property type="evidence" value="ECO:0007669"/>
    <property type="project" value="UniProtKB-KW"/>
</dbReference>
<evidence type="ECO:0000256" key="2">
    <source>
        <dbReference type="ARBA" id="ARBA00007739"/>
    </source>
</evidence>
<dbReference type="AlphaFoldDB" id="A0A1M6D2R6"/>
<dbReference type="Proteomes" id="UP000184052">
    <property type="component" value="Unassembled WGS sequence"/>
</dbReference>
<evidence type="ECO:0000256" key="8">
    <source>
        <dbReference type="ARBA" id="ARBA00022960"/>
    </source>
</evidence>
<keyword evidence="3" id="KW-0121">Carboxypeptidase</keyword>
<evidence type="ECO:0000313" key="17">
    <source>
        <dbReference type="EMBL" id="SHI67374.1"/>
    </source>
</evidence>
<dbReference type="Gene3D" id="1.10.3810.10">
    <property type="entry name" value="Biosynthetic peptidoglycan transglycosylase-like"/>
    <property type="match status" value="1"/>
</dbReference>
<keyword evidence="10" id="KW-0511">Multifunctional enzyme</keyword>
<dbReference type="RefSeq" id="WP_073047407.1">
    <property type="nucleotide sequence ID" value="NZ_FQZL01000006.1"/>
</dbReference>
<gene>
    <name evidence="17" type="ORF">SAMN02745751_00758</name>
</gene>
<evidence type="ECO:0000256" key="12">
    <source>
        <dbReference type="ARBA" id="ARBA00034000"/>
    </source>
</evidence>
<evidence type="ECO:0000256" key="3">
    <source>
        <dbReference type="ARBA" id="ARBA00022645"/>
    </source>
</evidence>
<feature type="domain" description="Glycosyl transferase family 51" evidence="16">
    <location>
        <begin position="65"/>
        <end position="227"/>
    </location>
</feature>
<dbReference type="InterPro" id="IPR036950">
    <property type="entry name" value="PBP_transglycosylase"/>
</dbReference>
<dbReference type="PANTHER" id="PTHR32282">
    <property type="entry name" value="BINDING PROTEIN TRANSPEPTIDASE, PUTATIVE-RELATED"/>
    <property type="match status" value="1"/>
</dbReference>
<dbReference type="GO" id="GO:0008955">
    <property type="term" value="F:peptidoglycan glycosyltransferase activity"/>
    <property type="evidence" value="ECO:0007669"/>
    <property type="project" value="UniProtKB-EC"/>
</dbReference>
<dbReference type="STRING" id="1121476.SAMN02745751_00758"/>
<dbReference type="GO" id="GO:0009002">
    <property type="term" value="F:serine-type D-Ala-D-Ala carboxypeptidase activity"/>
    <property type="evidence" value="ECO:0007669"/>
    <property type="project" value="UniProtKB-EC"/>
</dbReference>
<dbReference type="InterPro" id="IPR001460">
    <property type="entry name" value="PCN-bd_Tpept"/>
</dbReference>
<evidence type="ECO:0000313" key="18">
    <source>
        <dbReference type="Proteomes" id="UP000184052"/>
    </source>
</evidence>
<keyword evidence="9" id="KW-0573">Peptidoglycan synthesis</keyword>
<dbReference type="Pfam" id="PF00905">
    <property type="entry name" value="Transpeptidase"/>
    <property type="match status" value="1"/>
</dbReference>
<accession>A0A1M6D2R6</accession>
<dbReference type="GO" id="GO:0006508">
    <property type="term" value="P:proteolysis"/>
    <property type="evidence" value="ECO:0007669"/>
    <property type="project" value="UniProtKB-KW"/>
</dbReference>
<evidence type="ECO:0000256" key="5">
    <source>
        <dbReference type="ARBA" id="ARBA00022676"/>
    </source>
</evidence>
<keyword evidence="6" id="KW-0808">Transferase</keyword>
<dbReference type="GO" id="GO:0008360">
    <property type="term" value="P:regulation of cell shape"/>
    <property type="evidence" value="ECO:0007669"/>
    <property type="project" value="UniProtKB-KW"/>
</dbReference>
<evidence type="ECO:0000256" key="9">
    <source>
        <dbReference type="ARBA" id="ARBA00022984"/>
    </source>
</evidence>
<evidence type="ECO:0000256" key="11">
    <source>
        <dbReference type="ARBA" id="ARBA00023316"/>
    </source>
</evidence>
<evidence type="ECO:0000256" key="13">
    <source>
        <dbReference type="ARBA" id="ARBA00049902"/>
    </source>
</evidence>
<evidence type="ECO:0000259" key="15">
    <source>
        <dbReference type="Pfam" id="PF00905"/>
    </source>
</evidence>
<evidence type="ECO:0000256" key="6">
    <source>
        <dbReference type="ARBA" id="ARBA00022679"/>
    </source>
</evidence>
<keyword evidence="7" id="KW-0378">Hydrolase</keyword>
<dbReference type="FunFam" id="1.10.3810.10:FF:000001">
    <property type="entry name" value="Penicillin-binding protein 1A"/>
    <property type="match status" value="1"/>
</dbReference>
<reference evidence="17 18" key="1">
    <citation type="submission" date="2016-11" db="EMBL/GenBank/DDBJ databases">
        <authorList>
            <person name="Jaros S."/>
            <person name="Januszkiewicz K."/>
            <person name="Wedrychowicz H."/>
        </authorList>
    </citation>
    <scope>NUCLEOTIDE SEQUENCE [LARGE SCALE GENOMIC DNA]</scope>
    <source>
        <strain evidence="17 18">DSM 17477</strain>
    </source>
</reference>
<evidence type="ECO:0000256" key="14">
    <source>
        <dbReference type="SAM" id="MobiDB-lite"/>
    </source>
</evidence>
<comment type="similarity">
    <text evidence="2">In the N-terminal section; belongs to the glycosyltransferase 51 family.</text>
</comment>
<keyword evidence="4" id="KW-0645">Protease</keyword>
<dbReference type="EMBL" id="FQZL01000006">
    <property type="protein sequence ID" value="SHI67374.1"/>
    <property type="molecule type" value="Genomic_DNA"/>
</dbReference>
<evidence type="ECO:0000259" key="16">
    <source>
        <dbReference type="Pfam" id="PF00912"/>
    </source>
</evidence>
<dbReference type="InterPro" id="IPR012338">
    <property type="entry name" value="Beta-lactam/transpept-like"/>
</dbReference>
<keyword evidence="18" id="KW-1185">Reference proteome</keyword>
<protein>
    <submittedName>
        <fullName evidence="17">Penicillin-binding protein 1A</fullName>
    </submittedName>
</protein>
<dbReference type="SUPFAM" id="SSF53955">
    <property type="entry name" value="Lysozyme-like"/>
    <property type="match status" value="1"/>
</dbReference>
<comment type="catalytic activity">
    <reaction evidence="12">
        <text>Preferential cleavage: (Ac)2-L-Lys-D-Ala-|-D-Ala. Also transpeptidation of peptidyl-alanyl moieties that are N-acyl substituents of D-alanine.</text>
        <dbReference type="EC" id="3.4.16.4"/>
    </reaction>
</comment>
<dbReference type="Gene3D" id="3.40.710.10">
    <property type="entry name" value="DD-peptidase/beta-lactamase superfamily"/>
    <property type="match status" value="1"/>
</dbReference>
<evidence type="ECO:0000256" key="4">
    <source>
        <dbReference type="ARBA" id="ARBA00022670"/>
    </source>
</evidence>
<name>A0A1M6D2R6_9FIRM</name>
<keyword evidence="11" id="KW-0961">Cell wall biogenesis/degradation</keyword>
<organism evidence="17 18">
    <name type="scientific">Dethiosulfatibacter aminovorans DSM 17477</name>
    <dbReference type="NCBI Taxonomy" id="1121476"/>
    <lineage>
        <taxon>Bacteria</taxon>
        <taxon>Bacillati</taxon>
        <taxon>Bacillota</taxon>
        <taxon>Tissierellia</taxon>
        <taxon>Dethiosulfatibacter</taxon>
    </lineage>
</organism>
<evidence type="ECO:0000256" key="1">
    <source>
        <dbReference type="ARBA" id="ARBA00007090"/>
    </source>
</evidence>
<feature type="compositionally biased region" description="Acidic residues" evidence="14">
    <location>
        <begin position="1029"/>
        <end position="1042"/>
    </location>
</feature>
<dbReference type="Pfam" id="PF00912">
    <property type="entry name" value="Transgly"/>
    <property type="match status" value="1"/>
</dbReference>
<comment type="similarity">
    <text evidence="1">In the C-terminal section; belongs to the transpeptidase family.</text>
</comment>
<dbReference type="SUPFAM" id="SSF56601">
    <property type="entry name" value="beta-lactamase/transpeptidase-like"/>
    <property type="match status" value="1"/>
</dbReference>
<keyword evidence="5" id="KW-0328">Glycosyltransferase</keyword>
<keyword evidence="8" id="KW-0133">Cell shape</keyword>
<dbReference type="OrthoDB" id="9766909at2"/>
<feature type="region of interest" description="Disordered" evidence="14">
    <location>
        <begin position="1020"/>
        <end position="1060"/>
    </location>
</feature>
<evidence type="ECO:0000256" key="7">
    <source>
        <dbReference type="ARBA" id="ARBA00022801"/>
    </source>
</evidence>
<sequence length="1060" mass="119059">MAKKKKKRKFSLARLIILILIIALFAGAGAAIGIVAAAVRNAPEIDPTIILSLLSESSNIVDDKGNVIEIIQSTDDRKIVTLKEIPDYLEDAFISIEDHRFEEHFGIDLRRIAGSMLHNIQVGDLTDQGASTITQQLARNLYLTLDQTFDRKFKEMYLAIEMERALTKDQILEYYLNTIPLGQSNNGVQAASFAYFSKDVSELTIAESALLASVPKAVTKYAPFKKIRTGDDTDIDPEDIVGYVYVSGTKYSCIYNQDAVDRQQTVLFRMHELGKITDEEYEEALAQDIRASLNPGQKKNIEISSYFTDYVKSQVIEDLVAEYGYTYEDAESLLYTGGLTIYSTMDFDVQKTLEESYNNFAELLLGDLESETTPYVEEWKAFSWKSDGTSTGNLDGYENILNENGRYLYFKKGNLLDEGYNVVLGPDEYTFDENNNLLIDSKKFNLYSTVVDIVDYYTIEDNFLVTHEVGGLNIGENFEIVSSYANKGEFKLDSNYLESMEDFYTIDSEGNLIISNSNFFYDETGIFQPQSAAVIMDYHSGEIKALIGGRNITAGKSFNRAVSAERQPGSTIKPLSVYLPALDTGYTAASIIDDVPRYNDDGQRWPKNWYEKQAYKYWGLTTLRKSVEFSLNVNAVKMLENIGFDTSLEYLNKFRLVNFENPSEDSFVTPEENRSYNDLNLASMALGGLTKGFTPLDMTAAYGAIANDGVYIEPYAYTKVVDSNGITILDKEAESNYVVSPQVSFLMKDILRSTVTQGLSYNAALPAEYGIEVAGKTGTTSDNGDIWFMGFSPYYVGGIWIGNDDSQLRVGTGSSSTARLWGNIMKEVHKDLEPQEFLKPEGIVQVAVCSQSGLLPTELCEHDQRGSSVINEYFVKGTEPTSFCKTHIEANVCTLSGMAQGPYCPLDSLEKKVFITRETLYDPILNPLEKDESYYTLLENYQMYLEIKEQIANKNMDDATIENVYGGVVKMYDGQISHINGIAVEDLVINGLLTQDYNYQMPVDECTWHNVYHWNEYLNSQGRNTSDNDSNDSSDIEEEAENDTSTSRSDTRDIGEEEDE</sequence>
<feature type="domain" description="Penicillin-binding protein transpeptidase" evidence="15">
    <location>
        <begin position="532"/>
        <end position="797"/>
    </location>
</feature>
<dbReference type="GO" id="GO:0008658">
    <property type="term" value="F:penicillin binding"/>
    <property type="evidence" value="ECO:0007669"/>
    <property type="project" value="InterPro"/>
</dbReference>
<dbReference type="PANTHER" id="PTHR32282:SF33">
    <property type="entry name" value="PEPTIDOGLYCAN GLYCOSYLTRANSFERASE"/>
    <property type="match status" value="1"/>
</dbReference>
<dbReference type="GO" id="GO:0009252">
    <property type="term" value="P:peptidoglycan biosynthetic process"/>
    <property type="evidence" value="ECO:0007669"/>
    <property type="project" value="UniProtKB-KW"/>
</dbReference>